<dbReference type="STRING" id="1121307.CLCY_4c01240"/>
<reference evidence="7 8" key="1">
    <citation type="submission" date="2015-06" db="EMBL/GenBank/DDBJ databases">
        <title>Draft genome sequence of the purine-degrading Clostridium cylindrosporum HC-1 (DSM 605).</title>
        <authorList>
            <person name="Poehlein A."/>
            <person name="Schiel-Bengelsdorf B."/>
            <person name="Bengelsdorf F."/>
            <person name="Daniel R."/>
            <person name="Duerre P."/>
        </authorList>
    </citation>
    <scope>NUCLEOTIDE SEQUENCE [LARGE SCALE GENOMIC DNA]</scope>
    <source>
        <strain evidence="7 8">DSM 605</strain>
    </source>
</reference>
<dbReference type="PATRIC" id="fig|1121307.3.peg.1778"/>
<dbReference type="InterPro" id="IPR036633">
    <property type="entry name" value="Prn/Lys/Arg_de-COase_C_sf"/>
</dbReference>
<keyword evidence="3" id="KW-0210">Decarboxylase</keyword>
<dbReference type="GO" id="GO:0008792">
    <property type="term" value="F:arginine decarboxylase activity"/>
    <property type="evidence" value="ECO:0007669"/>
    <property type="project" value="UniProtKB-EC"/>
</dbReference>
<accession>A0A0J8G372</accession>
<evidence type="ECO:0000256" key="5">
    <source>
        <dbReference type="ARBA" id="ARBA00023239"/>
    </source>
</evidence>
<dbReference type="SUPFAM" id="SSF55904">
    <property type="entry name" value="Ornithine decarboxylase C-terminal domain"/>
    <property type="match status" value="1"/>
</dbReference>
<dbReference type="Proteomes" id="UP000036756">
    <property type="component" value="Unassembled WGS sequence"/>
</dbReference>
<evidence type="ECO:0000313" key="7">
    <source>
        <dbReference type="EMBL" id="KMT22151.1"/>
    </source>
</evidence>
<dbReference type="PROSITE" id="PS00703">
    <property type="entry name" value="OKR_DC_1"/>
    <property type="match status" value="1"/>
</dbReference>
<dbReference type="AlphaFoldDB" id="A0A0J8G372"/>
<dbReference type="InterPro" id="IPR015421">
    <property type="entry name" value="PyrdxlP-dep_Trfase_major"/>
</dbReference>
<name>A0A0J8G372_CLOCY</name>
<proteinExistence type="inferred from homology"/>
<dbReference type="EC" id="4.1.1.19" evidence="7"/>
<protein>
    <submittedName>
        <fullName evidence="7">Arginine decarboxylase SpeA</fullName>
        <ecNumber evidence="7">4.1.1.19</ecNumber>
    </submittedName>
</protein>
<dbReference type="Pfam" id="PF01276">
    <property type="entry name" value="OKR_DC_1"/>
    <property type="match status" value="1"/>
</dbReference>
<dbReference type="SUPFAM" id="SSF53383">
    <property type="entry name" value="PLP-dependent transferases"/>
    <property type="match status" value="1"/>
</dbReference>
<evidence type="ECO:0000256" key="1">
    <source>
        <dbReference type="ARBA" id="ARBA00001933"/>
    </source>
</evidence>
<dbReference type="Gene3D" id="3.90.100.10">
    <property type="entry name" value="Orn/Lys/Arg decarboxylase, C-terminal domain"/>
    <property type="match status" value="1"/>
</dbReference>
<feature type="domain" description="Orn/Lys/Arg decarboxylases family 1 pyridoxal-P attachment site" evidence="6">
    <location>
        <begin position="223"/>
        <end position="237"/>
    </location>
</feature>
<evidence type="ECO:0000256" key="2">
    <source>
        <dbReference type="ARBA" id="ARBA00010671"/>
    </source>
</evidence>
<dbReference type="PANTHER" id="PTHR43277:SF4">
    <property type="entry name" value="ARGININE DECARBOXYLASE"/>
    <property type="match status" value="1"/>
</dbReference>
<dbReference type="InterPro" id="IPR052357">
    <property type="entry name" value="Orn_Lys_Arg_decarboxylase-I"/>
</dbReference>
<evidence type="ECO:0000256" key="3">
    <source>
        <dbReference type="ARBA" id="ARBA00022793"/>
    </source>
</evidence>
<comment type="cofactor">
    <cofactor evidence="1">
        <name>pyridoxal 5'-phosphate</name>
        <dbReference type="ChEBI" id="CHEBI:597326"/>
    </cofactor>
</comment>
<dbReference type="RefSeq" id="WP_048570246.1">
    <property type="nucleotide sequence ID" value="NZ_LFVU01000024.1"/>
</dbReference>
<dbReference type="Pfam" id="PF03711">
    <property type="entry name" value="OKR_DC_1_C"/>
    <property type="match status" value="1"/>
</dbReference>
<evidence type="ECO:0000256" key="4">
    <source>
        <dbReference type="ARBA" id="ARBA00022898"/>
    </source>
</evidence>
<evidence type="ECO:0000259" key="6">
    <source>
        <dbReference type="PROSITE" id="PS00703"/>
    </source>
</evidence>
<dbReference type="InterPro" id="IPR000310">
    <property type="entry name" value="Orn/Lys/Arg_deCO2ase_major_dom"/>
</dbReference>
<evidence type="ECO:0000313" key="8">
    <source>
        <dbReference type="Proteomes" id="UP000036756"/>
    </source>
</evidence>
<sequence length="483" mass="53658">MKEIDQDSTPLFDAVKSYIQDEVIPFHVPGHKHGRGIPELTDFIGEQVLKMDLNGMKDLDFFNNPKGVILDAEKLFAKAFNAKEAFFLVNGTTSGIEVMIMSTCNPGDEIILPRNAHRSAISGIILSGAVPIYVEPEINKELGIANGVSVEKMKEAIATHPNAKAIFLINPTYYGFTSDIKTIAELAHKYNMSVLVDEAHGAHMYFHKDLPSTAMEQGADMCAMSMHKTGGSLTQSSALLVANDRISLERVKKVLDIIFTSSASYLLLCSLDIARKHMALRGNDLLQKTLDMVRWARNEINEIDGIYGFGKELVGSPGCFDFDETKLGINVRRLGFTGYEIEALLRKEYNIQIELADINNILALVSIGDRFEDLKLLINSLKDISSKCEIREYNVINSIPNYSKSLVSPREAFYSEKELLSLKESVGRIVGEMVMAYPPGIPVICEGEIMTKEIIDYINILKSENCELQGTIDPLVNHIQVLS</sequence>
<dbReference type="OrthoDB" id="9815233at2"/>
<dbReference type="EMBL" id="LFVU01000024">
    <property type="protein sequence ID" value="KMT22151.1"/>
    <property type="molecule type" value="Genomic_DNA"/>
</dbReference>
<dbReference type="InterPro" id="IPR008286">
    <property type="entry name" value="Prn/Lys/Arg_de-COase_C"/>
</dbReference>
<keyword evidence="5 7" id="KW-0456">Lyase</keyword>
<dbReference type="CDD" id="cd00615">
    <property type="entry name" value="Orn_deC_like"/>
    <property type="match status" value="1"/>
</dbReference>
<keyword evidence="8" id="KW-1185">Reference proteome</keyword>
<dbReference type="PANTHER" id="PTHR43277">
    <property type="entry name" value="ARGININE DECARBOXYLASE"/>
    <property type="match status" value="1"/>
</dbReference>
<comment type="caution">
    <text evidence="7">The sequence shown here is derived from an EMBL/GenBank/DDBJ whole genome shotgun (WGS) entry which is preliminary data.</text>
</comment>
<comment type="similarity">
    <text evidence="2">Belongs to the Orn/Lys/Arg decarboxylase class-I family.</text>
</comment>
<organism evidence="7 8">
    <name type="scientific">Clostridium cylindrosporum DSM 605</name>
    <dbReference type="NCBI Taxonomy" id="1121307"/>
    <lineage>
        <taxon>Bacteria</taxon>
        <taxon>Bacillati</taxon>
        <taxon>Bacillota</taxon>
        <taxon>Clostridia</taxon>
        <taxon>Eubacteriales</taxon>
        <taxon>Clostridiaceae</taxon>
        <taxon>Clostridium</taxon>
    </lineage>
</organism>
<dbReference type="InterPro" id="IPR015424">
    <property type="entry name" value="PyrdxlP-dep_Trfase"/>
</dbReference>
<dbReference type="Gene3D" id="3.40.640.10">
    <property type="entry name" value="Type I PLP-dependent aspartate aminotransferase-like (Major domain)"/>
    <property type="match status" value="1"/>
</dbReference>
<keyword evidence="4" id="KW-0663">Pyridoxal phosphate</keyword>
<gene>
    <name evidence="7" type="primary">speA</name>
    <name evidence="7" type="ORF">CLCY_4c01240</name>
</gene>